<dbReference type="Proteomes" id="UP000003657">
    <property type="component" value="Unassembled WGS sequence"/>
</dbReference>
<evidence type="ECO:0000313" key="2">
    <source>
        <dbReference type="EMBL" id="EIA33188.1"/>
    </source>
</evidence>
<keyword evidence="2" id="KW-0378">Hydrolase</keyword>
<evidence type="ECO:0000313" key="3">
    <source>
        <dbReference type="Proteomes" id="UP000003657"/>
    </source>
</evidence>
<accession>H7FXK1</accession>
<gene>
    <name evidence="2" type="ORF">SMXD51_04298</name>
</gene>
<keyword evidence="1" id="KW-0812">Transmembrane</keyword>
<keyword evidence="1" id="KW-1133">Transmembrane helix</keyword>
<reference evidence="2 3" key="1">
    <citation type="journal article" date="2012" name="J. Bacteriol.">
        <title>Genome Sequence of Lactobacillus salivarius SMXD51, a Potential Probiotic Strain Isolated from Chicken Cecum, Showing Anti-Campylobacter Activity.</title>
        <authorList>
            <person name="Kergourlay G."/>
            <person name="Messaoudi S."/>
            <person name="Dousset X."/>
            <person name="Prevost H."/>
        </authorList>
    </citation>
    <scope>NUCLEOTIDE SEQUENCE [LARGE SCALE GENOMIC DNA]</scope>
    <source>
        <strain evidence="2 3">SMXD51</strain>
    </source>
</reference>
<dbReference type="AlphaFoldDB" id="H7FXK1"/>
<proteinExistence type="predicted"/>
<name>H7FXK1_9LACO</name>
<dbReference type="GO" id="GO:0006508">
    <property type="term" value="P:proteolysis"/>
    <property type="evidence" value="ECO:0007669"/>
    <property type="project" value="UniProtKB-KW"/>
</dbReference>
<dbReference type="HOGENOM" id="CLU_3235382_0_0_9"/>
<comment type="caution">
    <text evidence="2">The sequence shown here is derived from an EMBL/GenBank/DDBJ whole genome shotgun (WGS) entry which is preliminary data.</text>
</comment>
<protein>
    <submittedName>
        <fullName evidence="2">Membrane-associated zinc metalloprotease</fullName>
    </submittedName>
</protein>
<feature type="transmembrane region" description="Helical" evidence="1">
    <location>
        <begin position="6"/>
        <end position="27"/>
    </location>
</feature>
<dbReference type="EMBL" id="AICL01000003">
    <property type="protein sequence ID" value="EIA33188.1"/>
    <property type="molecule type" value="Genomic_DNA"/>
</dbReference>
<sequence length="43" mass="5124">MIITIIAFIIVFGVLVFVHEFGHYFFVKKGRNFSKRIFHWHGA</sequence>
<keyword evidence="2" id="KW-0645">Protease</keyword>
<evidence type="ECO:0000256" key="1">
    <source>
        <dbReference type="SAM" id="Phobius"/>
    </source>
</evidence>
<organism evidence="2 3">
    <name type="scientific">Ligilactobacillus salivarius SMXD51</name>
    <dbReference type="NCBI Taxonomy" id="1108963"/>
    <lineage>
        <taxon>Bacteria</taxon>
        <taxon>Bacillati</taxon>
        <taxon>Bacillota</taxon>
        <taxon>Bacilli</taxon>
        <taxon>Lactobacillales</taxon>
        <taxon>Lactobacillaceae</taxon>
        <taxon>Ligilactobacillus</taxon>
    </lineage>
</organism>
<dbReference type="GO" id="GO:0008237">
    <property type="term" value="F:metallopeptidase activity"/>
    <property type="evidence" value="ECO:0007669"/>
    <property type="project" value="UniProtKB-KW"/>
</dbReference>
<keyword evidence="1" id="KW-0472">Membrane</keyword>
<keyword evidence="2" id="KW-0482">Metalloprotease</keyword>